<protein>
    <submittedName>
        <fullName evidence="2">Uncharacterized protein</fullName>
    </submittedName>
</protein>
<dbReference type="Proteomes" id="UP000002941">
    <property type="component" value="Unassembled WGS sequence"/>
</dbReference>
<comment type="caution">
    <text evidence="2">The sequence shown here is derived from an EMBL/GenBank/DDBJ whole genome shotgun (WGS) entry which is preliminary data.</text>
</comment>
<dbReference type="AlphaFoldDB" id="J1HP57"/>
<gene>
    <name evidence="2" type="ORF">HMPREF1318_1147</name>
</gene>
<evidence type="ECO:0000256" key="1">
    <source>
        <dbReference type="SAM" id="MobiDB-lite"/>
    </source>
</evidence>
<dbReference type="EMBL" id="AKFT01000002">
    <property type="protein sequence ID" value="EJF47800.1"/>
    <property type="molecule type" value="Genomic_DNA"/>
</dbReference>
<accession>J1HP57</accession>
<proteinExistence type="predicted"/>
<dbReference type="PATRIC" id="fig|1125718.3.peg.24"/>
<organism evidence="2 3">
    <name type="scientific">Actinomyces massiliensis F0489</name>
    <dbReference type="NCBI Taxonomy" id="1125718"/>
    <lineage>
        <taxon>Bacteria</taxon>
        <taxon>Bacillati</taxon>
        <taxon>Actinomycetota</taxon>
        <taxon>Actinomycetes</taxon>
        <taxon>Actinomycetales</taxon>
        <taxon>Actinomycetaceae</taxon>
        <taxon>Actinomyces</taxon>
    </lineage>
</organism>
<keyword evidence="3" id="KW-1185">Reference proteome</keyword>
<reference evidence="2 3" key="1">
    <citation type="submission" date="2012-05" db="EMBL/GenBank/DDBJ databases">
        <authorList>
            <person name="Harkins D.M."/>
            <person name="Madupu R."/>
            <person name="Durkin A.S."/>
            <person name="Torralba M."/>
            <person name="Methe B."/>
            <person name="Sutton G.G."/>
            <person name="Nelson K.E."/>
        </authorList>
    </citation>
    <scope>NUCLEOTIDE SEQUENCE [LARGE SCALE GENOMIC DNA]</scope>
    <source>
        <strain evidence="2 3">F0489</strain>
    </source>
</reference>
<evidence type="ECO:0000313" key="2">
    <source>
        <dbReference type="EMBL" id="EJF47800.1"/>
    </source>
</evidence>
<name>J1HP57_9ACTO</name>
<evidence type="ECO:0000313" key="3">
    <source>
        <dbReference type="Proteomes" id="UP000002941"/>
    </source>
</evidence>
<feature type="region of interest" description="Disordered" evidence="1">
    <location>
        <begin position="1"/>
        <end position="44"/>
    </location>
</feature>
<sequence length="44" mass="4870">MIESVRLVPGATREMTGRGASPAQRDNASSAHMQRESARTTWRL</sequence>